<comment type="similarity">
    <text evidence="2 6">Belongs to the class-A beta-lactamase family.</text>
</comment>
<dbReference type="PANTHER" id="PTHR35333:SF3">
    <property type="entry name" value="BETA-LACTAMASE-TYPE TRANSPEPTIDASE FOLD CONTAINING PROTEIN"/>
    <property type="match status" value="1"/>
</dbReference>
<feature type="domain" description="Beta-lactamase class A catalytic" evidence="7">
    <location>
        <begin position="57"/>
        <end position="265"/>
    </location>
</feature>
<evidence type="ECO:0000313" key="11">
    <source>
        <dbReference type="Proteomes" id="UP001168478"/>
    </source>
</evidence>
<proteinExistence type="inferred from homology"/>
<organism evidence="9 11">
    <name type="scientific">Leyella lascolaii</name>
    <dbReference type="NCBI Taxonomy" id="1776379"/>
    <lineage>
        <taxon>Bacteria</taxon>
        <taxon>Pseudomonadati</taxon>
        <taxon>Bacteroidota</taxon>
        <taxon>Bacteroidia</taxon>
        <taxon>Bacteroidales</taxon>
        <taxon>Prevotellaceae</taxon>
        <taxon>Leyella</taxon>
    </lineage>
</organism>
<evidence type="ECO:0000256" key="1">
    <source>
        <dbReference type="ARBA" id="ARBA00001526"/>
    </source>
</evidence>
<dbReference type="SUPFAM" id="SSF56601">
    <property type="entry name" value="beta-lactamase/transpeptidase-like"/>
    <property type="match status" value="1"/>
</dbReference>
<dbReference type="PROSITE" id="PS00146">
    <property type="entry name" value="BETA_LACTAMASE_A"/>
    <property type="match status" value="1"/>
</dbReference>
<dbReference type="InterPro" id="IPR000871">
    <property type="entry name" value="Beta-lactam_class-A"/>
</dbReference>
<dbReference type="NCBIfam" id="NF033103">
    <property type="entry name" value="bla_class_A"/>
    <property type="match status" value="1"/>
</dbReference>
<dbReference type="Proteomes" id="UP001168478">
    <property type="component" value="Unassembled WGS sequence"/>
</dbReference>
<dbReference type="PRINTS" id="PR00118">
    <property type="entry name" value="BLACTAMASEA"/>
</dbReference>
<dbReference type="Pfam" id="PF13354">
    <property type="entry name" value="Beta-lactamase2"/>
    <property type="match status" value="1"/>
</dbReference>
<evidence type="ECO:0000313" key="10">
    <source>
        <dbReference type="Proteomes" id="UP001167831"/>
    </source>
</evidence>
<dbReference type="InterPro" id="IPR012338">
    <property type="entry name" value="Beta-lactam/transpept-like"/>
</dbReference>
<dbReference type="EMBL" id="JAUEIF010000018">
    <property type="protein sequence ID" value="MDN0026382.1"/>
    <property type="molecule type" value="Genomic_DNA"/>
</dbReference>
<dbReference type="InterPro" id="IPR045155">
    <property type="entry name" value="Beta-lactam_cat"/>
</dbReference>
<keyword evidence="4 6" id="KW-0378">Hydrolase</keyword>
<dbReference type="EMBL" id="JAUEIE010000020">
    <property type="protein sequence ID" value="MDN0023808.1"/>
    <property type="molecule type" value="Genomic_DNA"/>
</dbReference>
<dbReference type="Gene3D" id="3.40.710.10">
    <property type="entry name" value="DD-peptidase/beta-lactamase superfamily"/>
    <property type="match status" value="1"/>
</dbReference>
<dbReference type="GO" id="GO:0046677">
    <property type="term" value="P:response to antibiotic"/>
    <property type="evidence" value="ECO:0007669"/>
    <property type="project" value="UniProtKB-UniRule"/>
</dbReference>
<evidence type="ECO:0000256" key="2">
    <source>
        <dbReference type="ARBA" id="ARBA00009009"/>
    </source>
</evidence>
<evidence type="ECO:0000256" key="4">
    <source>
        <dbReference type="ARBA" id="ARBA00022801"/>
    </source>
</evidence>
<comment type="caution">
    <text evidence="9">The sequence shown here is derived from an EMBL/GenBank/DDBJ whole genome shotgun (WGS) entry which is preliminary data.</text>
</comment>
<name>A0AAW7JYF6_9BACT</name>
<sequence length="296" mass="32264">MINLTRLFFLFAVTLLPCRLWCAGMPSSLAERIDSILSGRRMTVGVSAECGDFSYVMNARVRFPLMSVFKVHVAMKVLADMSASGTSLDTVVHVERAMLRENTYSPLRDARPSGDVDITLAGLMRYSVAESDNNACDILIRMAGGIGQVDRYVRSLGVDGFRLMHDEDAMHRDITRCYDNWSTPEAMTRLMKIVFEGSAPLYAPLRSMMAATVTGADKIRAGVPESLPVAHKTGSSDRIAGIKTGDNDVAVVRMPSGRNCYITVFIKDSAETDAVNAAVIAAVAREIVEEVTARGL</sequence>
<accession>A0AAW7JYF6</accession>
<evidence type="ECO:0000256" key="6">
    <source>
        <dbReference type="RuleBase" id="RU361140"/>
    </source>
</evidence>
<keyword evidence="5 6" id="KW-0046">Antibiotic resistance</keyword>
<dbReference type="InterPro" id="IPR023650">
    <property type="entry name" value="Beta-lactam_class-A_AS"/>
</dbReference>
<dbReference type="PANTHER" id="PTHR35333">
    <property type="entry name" value="BETA-LACTAMASE"/>
    <property type="match status" value="1"/>
</dbReference>
<evidence type="ECO:0000259" key="7">
    <source>
        <dbReference type="Pfam" id="PF13354"/>
    </source>
</evidence>
<dbReference type="GO" id="GO:0030655">
    <property type="term" value="P:beta-lactam antibiotic catabolic process"/>
    <property type="evidence" value="ECO:0007669"/>
    <property type="project" value="InterPro"/>
</dbReference>
<gene>
    <name evidence="9" type="primary">bla</name>
    <name evidence="8" type="ORF">QVN81_12400</name>
    <name evidence="9" type="ORF">QVN84_12775</name>
</gene>
<evidence type="ECO:0000256" key="3">
    <source>
        <dbReference type="ARBA" id="ARBA00012865"/>
    </source>
</evidence>
<dbReference type="GO" id="GO:0008800">
    <property type="term" value="F:beta-lactamase activity"/>
    <property type="evidence" value="ECO:0007669"/>
    <property type="project" value="UniProtKB-UniRule"/>
</dbReference>
<evidence type="ECO:0000256" key="5">
    <source>
        <dbReference type="ARBA" id="ARBA00023251"/>
    </source>
</evidence>
<dbReference type="Proteomes" id="UP001167831">
    <property type="component" value="Unassembled WGS sequence"/>
</dbReference>
<dbReference type="AlphaFoldDB" id="A0AAW7JYF6"/>
<keyword evidence="10" id="KW-1185">Reference proteome</keyword>
<protein>
    <recommendedName>
        <fullName evidence="3 6">Beta-lactamase</fullName>
        <ecNumber evidence="3 6">3.5.2.6</ecNumber>
    </recommendedName>
</protein>
<evidence type="ECO:0000313" key="8">
    <source>
        <dbReference type="EMBL" id="MDN0023808.1"/>
    </source>
</evidence>
<evidence type="ECO:0000313" key="9">
    <source>
        <dbReference type="EMBL" id="MDN0026382.1"/>
    </source>
</evidence>
<comment type="catalytic activity">
    <reaction evidence="1 6">
        <text>a beta-lactam + H2O = a substituted beta-amino acid</text>
        <dbReference type="Rhea" id="RHEA:20401"/>
        <dbReference type="ChEBI" id="CHEBI:15377"/>
        <dbReference type="ChEBI" id="CHEBI:35627"/>
        <dbReference type="ChEBI" id="CHEBI:140347"/>
        <dbReference type="EC" id="3.5.2.6"/>
    </reaction>
</comment>
<reference evidence="9" key="2">
    <citation type="submission" date="2023-08" db="EMBL/GenBank/DDBJ databases">
        <title>Identification and characterization of horizontal gene transfer across gut microbiota members of farm animals based on homology search.</title>
        <authorList>
            <person name="Schwarzerova J."/>
            <person name="Nykrynova M."/>
            <person name="Jureckova K."/>
            <person name="Cejkova D."/>
            <person name="Rychlik I."/>
        </authorList>
    </citation>
    <scope>NUCLEOTIDE SEQUENCE</scope>
    <source>
        <strain evidence="9">ET15</strain>
        <strain evidence="8">ET37</strain>
    </source>
</reference>
<dbReference type="RefSeq" id="WP_289826247.1">
    <property type="nucleotide sequence ID" value="NZ_JAUEIE010000020.1"/>
</dbReference>
<reference evidence="9" key="1">
    <citation type="submission" date="2023-06" db="EMBL/GenBank/DDBJ databases">
        <authorList>
            <person name="Zeman M."/>
            <person name="Kubasova T."/>
            <person name="Jahodarova E."/>
            <person name="Nykrynova M."/>
            <person name="Rychlik I."/>
        </authorList>
    </citation>
    <scope>NUCLEOTIDE SEQUENCE</scope>
    <source>
        <strain evidence="9">ET15</strain>
        <strain evidence="8">ET37</strain>
    </source>
</reference>
<dbReference type="EC" id="3.5.2.6" evidence="3 6"/>